<feature type="transmembrane region" description="Helical" evidence="1">
    <location>
        <begin position="69"/>
        <end position="91"/>
    </location>
</feature>
<protein>
    <submittedName>
        <fullName evidence="2">Uncharacterized protein</fullName>
    </submittedName>
</protein>
<evidence type="ECO:0000256" key="1">
    <source>
        <dbReference type="SAM" id="Phobius"/>
    </source>
</evidence>
<keyword evidence="1" id="KW-0472">Membrane</keyword>
<evidence type="ECO:0000313" key="2">
    <source>
        <dbReference type="EMBL" id="HIV02444.1"/>
    </source>
</evidence>
<reference evidence="2" key="1">
    <citation type="submission" date="2020-10" db="EMBL/GenBank/DDBJ databases">
        <authorList>
            <person name="Gilroy R."/>
        </authorList>
    </citation>
    <scope>NUCLEOTIDE SEQUENCE</scope>
    <source>
        <strain evidence="2">4920</strain>
    </source>
</reference>
<dbReference type="AlphaFoldDB" id="A0A9D1NFZ7"/>
<dbReference type="EMBL" id="DVOF01000076">
    <property type="protein sequence ID" value="HIV02444.1"/>
    <property type="molecule type" value="Genomic_DNA"/>
</dbReference>
<name>A0A9D1NFZ7_9FIRM</name>
<feature type="transmembrane region" description="Helical" evidence="1">
    <location>
        <begin position="6"/>
        <end position="25"/>
    </location>
</feature>
<keyword evidence="1" id="KW-1133">Transmembrane helix</keyword>
<dbReference type="Proteomes" id="UP000886743">
    <property type="component" value="Unassembled WGS sequence"/>
</dbReference>
<organism evidence="2 3">
    <name type="scientific">Candidatus Aphodoplasma excrementigallinarum</name>
    <dbReference type="NCBI Taxonomy" id="2840673"/>
    <lineage>
        <taxon>Bacteria</taxon>
        <taxon>Bacillati</taxon>
        <taxon>Bacillota</taxon>
        <taxon>Clostridia</taxon>
        <taxon>Eubacteriales</taxon>
        <taxon>Candidatus Aphodoplasma</taxon>
    </lineage>
</organism>
<comment type="caution">
    <text evidence="2">The sequence shown here is derived from an EMBL/GenBank/DDBJ whole genome shotgun (WGS) entry which is preliminary data.</text>
</comment>
<keyword evidence="1" id="KW-0812">Transmembrane</keyword>
<feature type="transmembrane region" description="Helical" evidence="1">
    <location>
        <begin position="37"/>
        <end position="57"/>
    </location>
</feature>
<accession>A0A9D1NFZ7</accession>
<reference evidence="2" key="2">
    <citation type="journal article" date="2021" name="PeerJ">
        <title>Extensive microbial diversity within the chicken gut microbiome revealed by metagenomics and culture.</title>
        <authorList>
            <person name="Gilroy R."/>
            <person name="Ravi A."/>
            <person name="Getino M."/>
            <person name="Pursley I."/>
            <person name="Horton D.L."/>
            <person name="Alikhan N.F."/>
            <person name="Baker D."/>
            <person name="Gharbi K."/>
            <person name="Hall N."/>
            <person name="Watson M."/>
            <person name="Adriaenssens E.M."/>
            <person name="Foster-Nyarko E."/>
            <person name="Jarju S."/>
            <person name="Secka A."/>
            <person name="Antonio M."/>
            <person name="Oren A."/>
            <person name="Chaudhuri R.R."/>
            <person name="La Ragione R."/>
            <person name="Hildebrand F."/>
            <person name="Pallen M.J."/>
        </authorList>
    </citation>
    <scope>NUCLEOTIDE SEQUENCE</scope>
    <source>
        <strain evidence="2">4920</strain>
    </source>
</reference>
<gene>
    <name evidence="2" type="ORF">IAC74_02625</name>
</gene>
<proteinExistence type="predicted"/>
<sequence>MGGTGAEAMVLVGVPTLYFVTGAVFKNVYISAKESSPWITIMLFGLLAVAELFSFLAGGMGGLITDGRLSAGAMPLALLILFGYLSLILLVKELLNRREREE</sequence>
<evidence type="ECO:0000313" key="3">
    <source>
        <dbReference type="Proteomes" id="UP000886743"/>
    </source>
</evidence>